<evidence type="ECO:0000256" key="1">
    <source>
        <dbReference type="SAM" id="Phobius"/>
    </source>
</evidence>
<feature type="transmembrane region" description="Helical" evidence="1">
    <location>
        <begin position="64"/>
        <end position="84"/>
    </location>
</feature>
<dbReference type="Proteomes" id="UP000255108">
    <property type="component" value="Unassembled WGS sequence"/>
</dbReference>
<keyword evidence="1" id="KW-1133">Transmembrane helix</keyword>
<sequence length="123" mass="13665">MKDQRLITFSHWLSVASLVALIVLCISWELWLAPMKEGGSWLALKAVLLLPMLMGVLKGRRYTYQWGSMYILIWFVEGVMRAWGDQGLSQILAGVEVALATLCFAGFAAFAWLTRPSLGNATA</sequence>
<name>A0A377SX75_9NEIS</name>
<evidence type="ECO:0000313" key="5">
    <source>
        <dbReference type="Proteomes" id="UP000295794"/>
    </source>
</evidence>
<keyword evidence="1" id="KW-0812">Transmembrane</keyword>
<dbReference type="RefSeq" id="WP_115228821.1">
    <property type="nucleotide sequence ID" value="NZ_CAWOLO010000016.1"/>
</dbReference>
<feature type="transmembrane region" description="Helical" evidence="1">
    <location>
        <begin position="12"/>
        <end position="33"/>
    </location>
</feature>
<dbReference type="EMBL" id="SMBT01000016">
    <property type="protein sequence ID" value="TCU82214.1"/>
    <property type="molecule type" value="Genomic_DNA"/>
</dbReference>
<keyword evidence="1" id="KW-0472">Membrane</keyword>
<keyword evidence="5" id="KW-1185">Reference proteome</keyword>
<dbReference type="InterPro" id="IPR018643">
    <property type="entry name" value="DUF2069_membrane"/>
</dbReference>
<dbReference type="EMBL" id="UGHR01000003">
    <property type="protein sequence ID" value="STR45109.1"/>
    <property type="molecule type" value="Genomic_DNA"/>
</dbReference>
<evidence type="ECO:0000313" key="2">
    <source>
        <dbReference type="EMBL" id="STR45109.1"/>
    </source>
</evidence>
<feature type="transmembrane region" description="Helical" evidence="1">
    <location>
        <begin position="90"/>
        <end position="113"/>
    </location>
</feature>
<proteinExistence type="predicted"/>
<organism evidence="2 4">
    <name type="scientific">Iodobacter fluviatilis</name>
    <dbReference type="NCBI Taxonomy" id="537"/>
    <lineage>
        <taxon>Bacteria</taxon>
        <taxon>Pseudomonadati</taxon>
        <taxon>Pseudomonadota</taxon>
        <taxon>Betaproteobacteria</taxon>
        <taxon>Neisseriales</taxon>
        <taxon>Chitinibacteraceae</taxon>
        <taxon>Iodobacter</taxon>
    </lineage>
</organism>
<reference evidence="2 4" key="1">
    <citation type="submission" date="2018-06" db="EMBL/GenBank/DDBJ databases">
        <authorList>
            <consortium name="Pathogen Informatics"/>
            <person name="Doyle S."/>
        </authorList>
    </citation>
    <scope>NUCLEOTIDE SEQUENCE [LARGE SCALE GENOMIC DNA]</scope>
    <source>
        <strain evidence="2 4">NCTC11159</strain>
    </source>
</reference>
<evidence type="ECO:0000313" key="3">
    <source>
        <dbReference type="EMBL" id="TCU82214.1"/>
    </source>
</evidence>
<dbReference type="Proteomes" id="UP000295794">
    <property type="component" value="Unassembled WGS sequence"/>
</dbReference>
<dbReference type="AlphaFoldDB" id="A0A377SX75"/>
<dbReference type="Pfam" id="PF09842">
    <property type="entry name" value="DUF2069"/>
    <property type="match status" value="1"/>
</dbReference>
<gene>
    <name evidence="3" type="ORF">EV682_11648</name>
    <name evidence="2" type="ORF">NCTC11159_03655</name>
</gene>
<reference evidence="3 5" key="2">
    <citation type="submission" date="2019-03" db="EMBL/GenBank/DDBJ databases">
        <title>Genomic Encyclopedia of Type Strains, Phase IV (KMG-IV): sequencing the most valuable type-strain genomes for metagenomic binning, comparative biology and taxonomic classification.</title>
        <authorList>
            <person name="Goeker M."/>
        </authorList>
    </citation>
    <scope>NUCLEOTIDE SEQUENCE [LARGE SCALE GENOMIC DNA]</scope>
    <source>
        <strain evidence="3 5">DSM 3764</strain>
    </source>
</reference>
<evidence type="ECO:0000313" key="4">
    <source>
        <dbReference type="Proteomes" id="UP000255108"/>
    </source>
</evidence>
<accession>A0A377SX75</accession>
<dbReference type="OrthoDB" id="9181360at2"/>
<protein>
    <submittedName>
        <fullName evidence="2 3">Membrane protein</fullName>
    </submittedName>
</protein>